<reference evidence="3" key="1">
    <citation type="submission" date="2025-08" db="UniProtKB">
        <authorList>
            <consortium name="RefSeq"/>
        </authorList>
    </citation>
    <scope>IDENTIFICATION</scope>
    <source>
        <tissue evidence="3">Leaves</tissue>
    </source>
</reference>
<dbReference type="FunCoup" id="A0A2I4FWP2">
    <property type="interactions" value="1665"/>
</dbReference>
<protein>
    <submittedName>
        <fullName evidence="3">Uncharacterized protein LOC109002668</fullName>
    </submittedName>
</protein>
<keyword evidence="2" id="KW-1185">Reference proteome</keyword>
<evidence type="ECO:0000313" key="2">
    <source>
        <dbReference type="Proteomes" id="UP000235220"/>
    </source>
</evidence>
<evidence type="ECO:0000313" key="3">
    <source>
        <dbReference type="RefSeq" id="XP_018836068.1"/>
    </source>
</evidence>
<dbReference type="PANTHER" id="PTHR13582:SF0">
    <property type="entry name" value="M-PHASE PHOSPHOPROTEIN 6"/>
    <property type="match status" value="1"/>
</dbReference>
<dbReference type="RefSeq" id="XP_018836068.1">
    <property type="nucleotide sequence ID" value="XM_018980523.2"/>
</dbReference>
<dbReference type="InterPro" id="IPR019324">
    <property type="entry name" value="MPP6"/>
</dbReference>
<dbReference type="GeneID" id="109002668"/>
<proteinExistence type="predicted"/>
<feature type="region of interest" description="Disordered" evidence="1">
    <location>
        <begin position="83"/>
        <end position="185"/>
    </location>
</feature>
<organism evidence="2 3">
    <name type="scientific">Juglans regia</name>
    <name type="common">English walnut</name>
    <dbReference type="NCBI Taxonomy" id="51240"/>
    <lineage>
        <taxon>Eukaryota</taxon>
        <taxon>Viridiplantae</taxon>
        <taxon>Streptophyta</taxon>
        <taxon>Embryophyta</taxon>
        <taxon>Tracheophyta</taxon>
        <taxon>Spermatophyta</taxon>
        <taxon>Magnoliopsida</taxon>
        <taxon>eudicotyledons</taxon>
        <taxon>Gunneridae</taxon>
        <taxon>Pentapetalae</taxon>
        <taxon>rosids</taxon>
        <taxon>fabids</taxon>
        <taxon>Fagales</taxon>
        <taxon>Juglandaceae</taxon>
        <taxon>Juglans</taxon>
    </lineage>
</organism>
<dbReference type="PANTHER" id="PTHR13582">
    <property type="entry name" value="M-PHASE PHOSPHOPROTEIN 6"/>
    <property type="match status" value="1"/>
</dbReference>
<sequence length="185" mass="20407">MAKRELSSTLKNLKFMQRAAAREENTKKEEEFKSDGNFCSPGTVNRKCVVIMEGNPHPGAIKGRMSFQSFNPSIDKLNEAAANPVCATSSGSQSGEIFFRENGSTDGSEHMNVDESNYKANGNHKRKQSDVVSETQNPNKSPKHVQGNQPSSPNNSKGSFKTPKGHRLDWSVLRPPKSQNKNKRG</sequence>
<dbReference type="STRING" id="51240.A0A2I4FWP2"/>
<dbReference type="Proteomes" id="UP000235220">
    <property type="component" value="Chromosome 5"/>
</dbReference>
<gene>
    <name evidence="3" type="primary">LOC109002668</name>
</gene>
<feature type="compositionally biased region" description="Polar residues" evidence="1">
    <location>
        <begin position="86"/>
        <end position="95"/>
    </location>
</feature>
<accession>A0A2I4FWP2</accession>
<dbReference type="KEGG" id="jre:109002668"/>
<dbReference type="Pfam" id="PF10175">
    <property type="entry name" value="MPP6"/>
    <property type="match status" value="1"/>
</dbReference>
<dbReference type="OrthoDB" id="2019850at2759"/>
<feature type="compositionally biased region" description="Polar residues" evidence="1">
    <location>
        <begin position="130"/>
        <end position="159"/>
    </location>
</feature>
<feature type="compositionally biased region" description="Basic and acidic residues" evidence="1">
    <location>
        <begin position="107"/>
        <end position="117"/>
    </location>
</feature>
<dbReference type="GO" id="GO:0000460">
    <property type="term" value="P:maturation of 5.8S rRNA"/>
    <property type="evidence" value="ECO:0000318"/>
    <property type="project" value="GO_Central"/>
</dbReference>
<dbReference type="AlphaFoldDB" id="A0A2I4FWP2"/>
<name>A0A2I4FWP2_JUGRE</name>
<evidence type="ECO:0000256" key="1">
    <source>
        <dbReference type="SAM" id="MobiDB-lite"/>
    </source>
</evidence>
<dbReference type="Gramene" id="Jr05_08290_p1">
    <property type="protein sequence ID" value="cds.Jr05_08290_p1"/>
    <property type="gene ID" value="Jr05_08290"/>
</dbReference>